<dbReference type="Pfam" id="PF22827">
    <property type="entry name" value="GldL_N"/>
    <property type="match status" value="1"/>
</dbReference>
<keyword evidence="1" id="KW-0812">Transmembrane</keyword>
<keyword evidence="1" id="KW-1133">Transmembrane helix</keyword>
<dbReference type="InterPro" id="IPR055087">
    <property type="entry name" value="GldL-like_N"/>
</dbReference>
<evidence type="ECO:0000256" key="1">
    <source>
        <dbReference type="SAM" id="Phobius"/>
    </source>
</evidence>
<dbReference type="EMBL" id="JABSNO010000008">
    <property type="protein sequence ID" value="NRS92322.1"/>
    <property type="molecule type" value="Genomic_DNA"/>
</dbReference>
<dbReference type="NCBIfam" id="TIGR03513">
    <property type="entry name" value="GldL_gliding"/>
    <property type="match status" value="1"/>
</dbReference>
<organism evidence="3 4">
    <name type="scientific">Frigoriflavimonas asaccharolytica</name>
    <dbReference type="NCBI Taxonomy" id="2735899"/>
    <lineage>
        <taxon>Bacteria</taxon>
        <taxon>Pseudomonadati</taxon>
        <taxon>Bacteroidota</taxon>
        <taxon>Flavobacteriia</taxon>
        <taxon>Flavobacteriales</taxon>
        <taxon>Weeksellaceae</taxon>
        <taxon>Frigoriflavimonas</taxon>
    </lineage>
</organism>
<name>A0A8J8G9B0_9FLAO</name>
<keyword evidence="4" id="KW-1185">Reference proteome</keyword>
<evidence type="ECO:0000313" key="3">
    <source>
        <dbReference type="EMBL" id="NRS92322.1"/>
    </source>
</evidence>
<feature type="transmembrane region" description="Helical" evidence="1">
    <location>
        <begin position="44"/>
        <end position="62"/>
    </location>
</feature>
<dbReference type="InterPro" id="IPR019852">
    <property type="entry name" value="Motility-assoc_prot_GldL"/>
</dbReference>
<feature type="transmembrane region" description="Helical" evidence="1">
    <location>
        <begin position="12"/>
        <end position="32"/>
    </location>
</feature>
<proteinExistence type="predicted"/>
<dbReference type="Proteomes" id="UP000610746">
    <property type="component" value="Unassembled WGS sequence"/>
</dbReference>
<comment type="caution">
    <text evidence="3">The sequence shown here is derived from an EMBL/GenBank/DDBJ whole genome shotgun (WGS) entry which is preliminary data.</text>
</comment>
<dbReference type="RefSeq" id="WP_194305164.1">
    <property type="nucleotide sequence ID" value="NZ_JABSNO010000008.1"/>
</dbReference>
<evidence type="ECO:0000259" key="2">
    <source>
        <dbReference type="Pfam" id="PF22827"/>
    </source>
</evidence>
<accession>A0A8J8G9B0</accession>
<reference evidence="3" key="1">
    <citation type="submission" date="2020-05" db="EMBL/GenBank/DDBJ databases">
        <title>Genomic Encyclopedia of Type Strains, Phase IV (KMG-V): Genome sequencing to study the core and pangenomes of soil and plant-associated prokaryotes.</title>
        <authorList>
            <person name="Whitman W."/>
        </authorList>
    </citation>
    <scope>NUCLEOTIDE SEQUENCE</scope>
    <source>
        <strain evidence="3">16F</strain>
    </source>
</reference>
<protein>
    <submittedName>
        <fullName evidence="3">Uncharacterized protein YoxC</fullName>
    </submittedName>
</protein>
<sequence length="236" mass="26254">MARGIFTSKEGIYNFIYSFGAAIVIIGALFKITHFAIGPITGNLALTVGLVTEAFIFVIFAFDPPKSEESYAWENVYPELLDRNANPNPVHANMASVQAKQMDFMSEMETSLSTKLDKMLEDAKLDVNLFERLRTGIDKFSTSVDQINQTVDVSASTHKYNDQLNLAANHMDSLNKLYALQVENGRSQMEQNAKYITDLEKSAEHSEKFNAELDGLTGNLNSLNRVYGGMLTAMKS</sequence>
<feature type="domain" description="Gliding motility protein GldL-like N-terminal" evidence="2">
    <location>
        <begin position="16"/>
        <end position="82"/>
    </location>
</feature>
<gene>
    <name evidence="3" type="ORF">HNQ03_001390</name>
</gene>
<keyword evidence="1" id="KW-0472">Membrane</keyword>
<evidence type="ECO:0000313" key="4">
    <source>
        <dbReference type="Proteomes" id="UP000610746"/>
    </source>
</evidence>
<dbReference type="AlphaFoldDB" id="A0A8J8G9B0"/>